<dbReference type="PANTHER" id="PTHR12226:SF2">
    <property type="entry name" value="MANNOSE-P-DOLICHOL UTILIZATION DEFECT 1 PROTEIN"/>
    <property type="match status" value="1"/>
</dbReference>
<dbReference type="InterPro" id="IPR006603">
    <property type="entry name" value="PQ-loop_rpt"/>
</dbReference>
<evidence type="ECO:0000256" key="6">
    <source>
        <dbReference type="ARBA" id="ARBA00023136"/>
    </source>
</evidence>
<feature type="transmembrane region" description="Helical" evidence="9">
    <location>
        <begin position="154"/>
        <end position="172"/>
    </location>
</feature>
<dbReference type="SMART" id="SM00679">
    <property type="entry name" value="CTNS"/>
    <property type="match status" value="2"/>
</dbReference>
<dbReference type="EMBL" id="JASJQH010000054">
    <property type="protein sequence ID" value="KAK9767781.1"/>
    <property type="molecule type" value="Genomic_DNA"/>
</dbReference>
<evidence type="ECO:0000256" key="8">
    <source>
        <dbReference type="PIRNR" id="PIRNR023381"/>
    </source>
</evidence>
<protein>
    <recommendedName>
        <fullName evidence="8">Mannose-P-dolichol utilization defect 1 protein homolog</fullName>
    </recommendedName>
</protein>
<feature type="transmembrane region" description="Helical" evidence="9">
    <location>
        <begin position="71"/>
        <end position="91"/>
    </location>
</feature>
<evidence type="ECO:0000256" key="2">
    <source>
        <dbReference type="ARBA" id="ARBA00022448"/>
    </source>
</evidence>
<dbReference type="Gene3D" id="1.20.1280.290">
    <property type="match status" value="2"/>
</dbReference>
<proteinExistence type="inferred from homology"/>
<feature type="transmembrane region" description="Helical" evidence="9">
    <location>
        <begin position="125"/>
        <end position="142"/>
    </location>
</feature>
<evidence type="ECO:0000256" key="5">
    <source>
        <dbReference type="ARBA" id="ARBA00022989"/>
    </source>
</evidence>
<evidence type="ECO:0000256" key="3">
    <source>
        <dbReference type="ARBA" id="ARBA00022692"/>
    </source>
</evidence>
<keyword evidence="3 8" id="KW-0812">Transmembrane</keyword>
<feature type="transmembrane region" description="Helical" evidence="9">
    <location>
        <begin position="210"/>
        <end position="233"/>
    </location>
</feature>
<dbReference type="InterPro" id="IPR016817">
    <property type="entry name" value="MannP-dilichol_defect-1"/>
</dbReference>
<comment type="similarity">
    <text evidence="7 8">Belongs to the MPDU1 (TC 2.A.43.3) family.</text>
</comment>
<organism evidence="10 11">
    <name type="scientific">Basidiobolus ranarum</name>
    <dbReference type="NCBI Taxonomy" id="34480"/>
    <lineage>
        <taxon>Eukaryota</taxon>
        <taxon>Fungi</taxon>
        <taxon>Fungi incertae sedis</taxon>
        <taxon>Zoopagomycota</taxon>
        <taxon>Entomophthoromycotina</taxon>
        <taxon>Basidiobolomycetes</taxon>
        <taxon>Basidiobolales</taxon>
        <taxon>Basidiobolaceae</taxon>
        <taxon>Basidiobolus</taxon>
    </lineage>
</organism>
<dbReference type="Proteomes" id="UP001479436">
    <property type="component" value="Unassembled WGS sequence"/>
</dbReference>
<keyword evidence="4" id="KW-0677">Repeat</keyword>
<reference evidence="10 11" key="1">
    <citation type="submission" date="2023-04" db="EMBL/GenBank/DDBJ databases">
        <title>Genome of Basidiobolus ranarum AG-B5.</title>
        <authorList>
            <person name="Stajich J.E."/>
            <person name="Carter-House D."/>
            <person name="Gryganskyi A."/>
        </authorList>
    </citation>
    <scope>NUCLEOTIDE SEQUENCE [LARGE SCALE GENOMIC DNA]</scope>
    <source>
        <strain evidence="10 11">AG-B5</strain>
    </source>
</reference>
<keyword evidence="11" id="KW-1185">Reference proteome</keyword>
<keyword evidence="5 8" id="KW-1133">Transmembrane helix</keyword>
<evidence type="ECO:0000256" key="9">
    <source>
        <dbReference type="SAM" id="Phobius"/>
    </source>
</evidence>
<accession>A0ABR2X226</accession>
<sequence>MQLPVILKTPAVAILGEKCYVELVENLNITDVPCLKYAVSKGLGFGIVAGGSIVKVPQILKITQARSAQGLSLSSYILETFAYLVTLAYNLRAGNPFSTFGESFFITIQDVIILALILFYGKNALGSVLAIVTCVVAFYALYDTSLVSESQISLLYAANVPIVLMSRIPQILSNYKSGHTGQLSAFTIFNYFAGAAARVFTTLQEVDDNIMLAGFLLSSIVNGILALQMVYYWNATSKHDSIKNKAKLV</sequence>
<keyword evidence="2" id="KW-0813">Transport</keyword>
<comment type="caution">
    <text evidence="10">The sequence shown here is derived from an EMBL/GenBank/DDBJ whole genome shotgun (WGS) entry which is preliminary data.</text>
</comment>
<feature type="transmembrane region" description="Helical" evidence="9">
    <location>
        <begin position="103"/>
        <end position="120"/>
    </location>
</feature>
<evidence type="ECO:0000256" key="7">
    <source>
        <dbReference type="ARBA" id="ARBA00038475"/>
    </source>
</evidence>
<evidence type="ECO:0000256" key="4">
    <source>
        <dbReference type="ARBA" id="ARBA00022737"/>
    </source>
</evidence>
<name>A0ABR2X226_9FUNG</name>
<evidence type="ECO:0000313" key="10">
    <source>
        <dbReference type="EMBL" id="KAK9767781.1"/>
    </source>
</evidence>
<evidence type="ECO:0000313" key="11">
    <source>
        <dbReference type="Proteomes" id="UP001479436"/>
    </source>
</evidence>
<dbReference type="PANTHER" id="PTHR12226">
    <property type="entry name" value="MANNOSE-P-DOLICHOL UTILIZATION DEFECT 1 LEC35 -RELATED"/>
    <property type="match status" value="1"/>
</dbReference>
<keyword evidence="6 8" id="KW-0472">Membrane</keyword>
<dbReference type="Pfam" id="PF04193">
    <property type="entry name" value="PQ-loop"/>
    <property type="match status" value="2"/>
</dbReference>
<evidence type="ECO:0000256" key="1">
    <source>
        <dbReference type="ARBA" id="ARBA00004141"/>
    </source>
</evidence>
<dbReference type="PIRSF" id="PIRSF023381">
    <property type="entry name" value="MannP-dilichol_defect-1p"/>
    <property type="match status" value="1"/>
</dbReference>
<comment type="subcellular location">
    <subcellularLocation>
        <location evidence="1 8">Membrane</location>
        <topology evidence="1 8">Multi-pass membrane protein</topology>
    </subcellularLocation>
</comment>
<gene>
    <name evidence="10" type="ORF">K7432_002117</name>
</gene>
<feature type="transmembrane region" description="Helical" evidence="9">
    <location>
        <begin position="184"/>
        <end position="204"/>
    </location>
</feature>